<dbReference type="InterPro" id="IPR013113">
    <property type="entry name" value="SIP_FAD-bd"/>
</dbReference>
<dbReference type="PANTHER" id="PTHR30157">
    <property type="entry name" value="FERRIC REDUCTASE, NADPH-DEPENDENT"/>
    <property type="match status" value="1"/>
</dbReference>
<name>A0A0D0IKL8_9MICO</name>
<dbReference type="Gene3D" id="2.40.30.10">
    <property type="entry name" value="Translation factors"/>
    <property type="match status" value="1"/>
</dbReference>
<gene>
    <name evidence="2" type="ORF">SD72_10800</name>
</gene>
<proteinExistence type="predicted"/>
<dbReference type="Gene3D" id="3.40.50.80">
    <property type="entry name" value="Nucleotide-binding domain of ferredoxin-NADP reductase (FNR) module"/>
    <property type="match status" value="1"/>
</dbReference>
<keyword evidence="3" id="KW-1185">Reference proteome</keyword>
<evidence type="ECO:0000313" key="3">
    <source>
        <dbReference type="Proteomes" id="UP000032120"/>
    </source>
</evidence>
<sequence length="266" mass="28786">MVSTNISADHATTGLVTAEVSRAERISQSFVRVTVTGDALADWRHLGFDQWLRLALPIAEGTRFDQLSDRFDTKGYLRYLTLPKATRPVIRSLTVRNFRPEQRELDIDFVAHGAEGFAGPWAASLPVGATVGLIDQGCGFAAQNARHVRIAGEETALPAVLGVLRDLPADTTGDAIIEISDPSDRQPVAAPSGVRVHWITRAATSRPGAEALAALRSLGSEGLDDPGFQAFIIGEQHLASGGRKHLVNELSVPKAQVKFCGYWRKR</sequence>
<dbReference type="OrthoDB" id="3291337at2"/>
<protein>
    <submittedName>
        <fullName evidence="2">Side tail fiber protein</fullName>
    </submittedName>
</protein>
<accession>A0A0D0IKL8</accession>
<dbReference type="AlphaFoldDB" id="A0A0D0IKL8"/>
<dbReference type="RefSeq" id="WP_042544466.1">
    <property type="nucleotide sequence ID" value="NZ_JXSQ01000014.1"/>
</dbReference>
<dbReference type="Pfam" id="PF08021">
    <property type="entry name" value="FAD_binding_9"/>
    <property type="match status" value="1"/>
</dbReference>
<evidence type="ECO:0000313" key="2">
    <source>
        <dbReference type="EMBL" id="KIP52159.1"/>
    </source>
</evidence>
<comment type="caution">
    <text evidence="2">The sequence shown here is derived from an EMBL/GenBank/DDBJ whole genome shotgun (WGS) entry which is preliminary data.</text>
</comment>
<dbReference type="InterPro" id="IPR039374">
    <property type="entry name" value="SIP_fam"/>
</dbReference>
<dbReference type="PROSITE" id="PS51384">
    <property type="entry name" value="FAD_FR"/>
    <property type="match status" value="1"/>
</dbReference>
<organism evidence="2 3">
    <name type="scientific">Leucobacter komagatae</name>
    <dbReference type="NCBI Taxonomy" id="55969"/>
    <lineage>
        <taxon>Bacteria</taxon>
        <taxon>Bacillati</taxon>
        <taxon>Actinomycetota</taxon>
        <taxon>Actinomycetes</taxon>
        <taxon>Micrococcales</taxon>
        <taxon>Microbacteriaceae</taxon>
        <taxon>Leucobacter</taxon>
    </lineage>
</organism>
<dbReference type="CDD" id="cd06193">
    <property type="entry name" value="siderophore_interacting"/>
    <property type="match status" value="1"/>
</dbReference>
<evidence type="ECO:0000259" key="1">
    <source>
        <dbReference type="PROSITE" id="PS51384"/>
    </source>
</evidence>
<reference evidence="2 3" key="1">
    <citation type="submission" date="2015-01" db="EMBL/GenBank/DDBJ databases">
        <title>Draft genome sequence of Leucobacter komagatae strain VKM ST2845.</title>
        <authorList>
            <person name="Karlyshev A.V."/>
            <person name="Kudryashova E.B."/>
        </authorList>
    </citation>
    <scope>NUCLEOTIDE SEQUENCE [LARGE SCALE GENOMIC DNA]</scope>
    <source>
        <strain evidence="2 3">VKM ST2845</strain>
    </source>
</reference>
<dbReference type="Proteomes" id="UP000032120">
    <property type="component" value="Unassembled WGS sequence"/>
</dbReference>
<dbReference type="PANTHER" id="PTHR30157:SF0">
    <property type="entry name" value="NADPH-DEPENDENT FERRIC-CHELATE REDUCTASE"/>
    <property type="match status" value="1"/>
</dbReference>
<dbReference type="InterPro" id="IPR007037">
    <property type="entry name" value="SIP_rossman_dom"/>
</dbReference>
<dbReference type="Pfam" id="PF04954">
    <property type="entry name" value="SIP"/>
    <property type="match status" value="1"/>
</dbReference>
<dbReference type="GO" id="GO:0016491">
    <property type="term" value="F:oxidoreductase activity"/>
    <property type="evidence" value="ECO:0007669"/>
    <property type="project" value="InterPro"/>
</dbReference>
<dbReference type="EMBL" id="JXSQ01000014">
    <property type="protein sequence ID" value="KIP52159.1"/>
    <property type="molecule type" value="Genomic_DNA"/>
</dbReference>
<feature type="domain" description="FAD-binding FR-type" evidence="1">
    <location>
        <begin position="13"/>
        <end position="143"/>
    </location>
</feature>
<dbReference type="InterPro" id="IPR017927">
    <property type="entry name" value="FAD-bd_FR_type"/>
</dbReference>
<dbReference type="InterPro" id="IPR039261">
    <property type="entry name" value="FNR_nucleotide-bd"/>
</dbReference>